<evidence type="ECO:0000313" key="2">
    <source>
        <dbReference type="Proteomes" id="UP001589608"/>
    </source>
</evidence>
<dbReference type="SUPFAM" id="SSF53474">
    <property type="entry name" value="alpha/beta-Hydrolases"/>
    <property type="match status" value="1"/>
</dbReference>
<dbReference type="Gene3D" id="3.40.50.1820">
    <property type="entry name" value="alpha/beta hydrolase"/>
    <property type="match status" value="1"/>
</dbReference>
<gene>
    <name evidence="1" type="ORF">ACFFTR_50600</name>
</gene>
<evidence type="ECO:0000313" key="1">
    <source>
        <dbReference type="EMBL" id="MFB9451366.1"/>
    </source>
</evidence>
<dbReference type="Proteomes" id="UP001589608">
    <property type="component" value="Unassembled WGS sequence"/>
</dbReference>
<dbReference type="RefSeq" id="WP_223104387.1">
    <property type="nucleotide sequence ID" value="NZ_CP061913.1"/>
</dbReference>
<accession>A0ABV5MR69</accession>
<proteinExistence type="predicted"/>
<organism evidence="1 2">
    <name type="scientific">Dactylosporangium vinaceum</name>
    <dbReference type="NCBI Taxonomy" id="53362"/>
    <lineage>
        <taxon>Bacteria</taxon>
        <taxon>Bacillati</taxon>
        <taxon>Actinomycetota</taxon>
        <taxon>Actinomycetes</taxon>
        <taxon>Micromonosporales</taxon>
        <taxon>Micromonosporaceae</taxon>
        <taxon>Dactylosporangium</taxon>
    </lineage>
</organism>
<dbReference type="InterPro" id="IPR029058">
    <property type="entry name" value="AB_hydrolase_fold"/>
</dbReference>
<sequence length="277" mass="29411">MHAPIVAVHGIASRQPGLDPPTAALALAEQWTARLADGYRAAGRPGPPPRLAAAYYAHLLDVRAQDDPGDLDALSPRERDWARSWLTVLGVPPEAAPGSPARPLRQALDRLARRRGRPAEALGRVMAALLREVYVYMTRPALRERCRVAVVEAVERSGAHIVVAHSLGTVVAYEALCARPDLTIELLVTLGSPLGLPGAVFDGLVPPPVAGRAERPAGVGRWLDLADPGDLVATPARLGDRFPADRHEEVDVGPLDPHTFGGYLSSGPVAAAIDPYV</sequence>
<comment type="caution">
    <text evidence="1">The sequence shown here is derived from an EMBL/GenBank/DDBJ whole genome shotgun (WGS) entry which is preliminary data.</text>
</comment>
<keyword evidence="2" id="KW-1185">Reference proteome</keyword>
<reference evidence="1 2" key="1">
    <citation type="submission" date="2024-09" db="EMBL/GenBank/DDBJ databases">
        <authorList>
            <person name="Sun Q."/>
            <person name="Mori K."/>
        </authorList>
    </citation>
    <scope>NUCLEOTIDE SEQUENCE [LARGE SCALE GENOMIC DNA]</scope>
    <source>
        <strain evidence="1 2">JCM 3307</strain>
    </source>
</reference>
<protein>
    <submittedName>
        <fullName evidence="1">GPI inositol-deacylase</fullName>
    </submittedName>
</protein>
<dbReference type="EMBL" id="JBHMCA010000090">
    <property type="protein sequence ID" value="MFB9451366.1"/>
    <property type="molecule type" value="Genomic_DNA"/>
</dbReference>
<name>A0ABV5MR69_9ACTN</name>